<dbReference type="EMBL" id="JAAQVJ010000052">
    <property type="protein sequence ID" value="KAF3897489.1"/>
    <property type="molecule type" value="Genomic_DNA"/>
</dbReference>
<organism evidence="1 2">
    <name type="scientific">Trichophyton interdigitale</name>
    <dbReference type="NCBI Taxonomy" id="101480"/>
    <lineage>
        <taxon>Eukaryota</taxon>
        <taxon>Fungi</taxon>
        <taxon>Dikarya</taxon>
        <taxon>Ascomycota</taxon>
        <taxon>Pezizomycotina</taxon>
        <taxon>Eurotiomycetes</taxon>
        <taxon>Eurotiomycetidae</taxon>
        <taxon>Onygenales</taxon>
        <taxon>Arthrodermataceae</taxon>
        <taxon>Trichophyton</taxon>
    </lineage>
</organism>
<evidence type="ECO:0000313" key="1">
    <source>
        <dbReference type="EMBL" id="KAF3897489.1"/>
    </source>
</evidence>
<accession>A0A9P4YIC4</accession>
<evidence type="ECO:0000313" key="2">
    <source>
        <dbReference type="Proteomes" id="UP000749309"/>
    </source>
</evidence>
<gene>
    <name evidence="1" type="ORF">GY632_2241</name>
</gene>
<protein>
    <submittedName>
        <fullName evidence="1">Uncharacterized protein</fullName>
    </submittedName>
</protein>
<name>A0A9P4YIC4_9EURO</name>
<proteinExistence type="predicted"/>
<reference evidence="1" key="1">
    <citation type="submission" date="2020-03" db="EMBL/GenBank/DDBJ databases">
        <title>Whole Genome Sequence of Trichophyton interdigitale from India.</title>
        <authorList>
            <person name="Kumar P."/>
        </authorList>
    </citation>
    <scope>NUCLEOTIDE SEQUENCE</scope>
    <source>
        <strain evidence="1">UCMS-IGIB-CI14</strain>
    </source>
</reference>
<dbReference type="Proteomes" id="UP000749309">
    <property type="component" value="Unassembled WGS sequence"/>
</dbReference>
<comment type="caution">
    <text evidence="1">The sequence shown here is derived from an EMBL/GenBank/DDBJ whole genome shotgun (WGS) entry which is preliminary data.</text>
</comment>
<dbReference type="AlphaFoldDB" id="A0A9P4YIC4"/>
<sequence>MRDFDPDKSASLYPPWNTVELSQRDASLQIPLDHVIVPAVSLSAACFGDGRYEENPTKKCVSNLLLYGHRLNSSHIKYDVATRQNFKRITRCSHYNLNNC</sequence>